<protein>
    <recommendedName>
        <fullName evidence="6">Prolyl 4-hydroxylase alpha subunit domain-containing protein</fullName>
    </recommendedName>
</protein>
<dbReference type="GO" id="GO:0004656">
    <property type="term" value="F:procollagen-proline 4-dioxygenase activity"/>
    <property type="evidence" value="ECO:0007669"/>
    <property type="project" value="TreeGrafter"/>
</dbReference>
<dbReference type="InterPro" id="IPR006620">
    <property type="entry name" value="Pro_4_hyd_alph"/>
</dbReference>
<feature type="domain" description="Prolyl 4-hydroxylase alpha subunit" evidence="6">
    <location>
        <begin position="46"/>
        <end position="224"/>
    </location>
</feature>
<evidence type="ECO:0000256" key="3">
    <source>
        <dbReference type="ARBA" id="ARBA00022964"/>
    </source>
</evidence>
<evidence type="ECO:0000256" key="2">
    <source>
        <dbReference type="ARBA" id="ARBA00022723"/>
    </source>
</evidence>
<keyword evidence="2" id="KW-0479">Metal-binding</keyword>
<keyword evidence="3" id="KW-0223">Dioxygenase</keyword>
<accession>A0A7S4G9K0</accession>
<dbReference type="Gene3D" id="2.60.120.620">
    <property type="entry name" value="q2cbj1_9rhob like domain"/>
    <property type="match status" value="1"/>
</dbReference>
<name>A0A7S4G9K0_9EUGL</name>
<keyword evidence="4" id="KW-0560">Oxidoreductase</keyword>
<dbReference type="PANTHER" id="PTHR10869">
    <property type="entry name" value="PROLYL 4-HYDROXYLASE ALPHA SUBUNIT"/>
    <property type="match status" value="1"/>
</dbReference>
<comment type="cofactor">
    <cofactor evidence="1">
        <name>L-ascorbate</name>
        <dbReference type="ChEBI" id="CHEBI:38290"/>
    </cofactor>
</comment>
<keyword evidence="5" id="KW-0408">Iron</keyword>
<evidence type="ECO:0000259" key="6">
    <source>
        <dbReference type="SMART" id="SM00702"/>
    </source>
</evidence>
<organism evidence="7">
    <name type="scientific">Eutreptiella gymnastica</name>
    <dbReference type="NCBI Taxonomy" id="73025"/>
    <lineage>
        <taxon>Eukaryota</taxon>
        <taxon>Discoba</taxon>
        <taxon>Euglenozoa</taxon>
        <taxon>Euglenida</taxon>
        <taxon>Spirocuta</taxon>
        <taxon>Euglenophyceae</taxon>
        <taxon>Eutreptiales</taxon>
        <taxon>Eutreptiaceae</taxon>
        <taxon>Eutreptiella</taxon>
    </lineage>
</organism>
<proteinExistence type="predicted"/>
<dbReference type="InterPro" id="IPR044862">
    <property type="entry name" value="Pro_4_hyd_alph_FE2OG_OXY"/>
</dbReference>
<reference evidence="7" key="1">
    <citation type="submission" date="2021-01" db="EMBL/GenBank/DDBJ databases">
        <authorList>
            <person name="Corre E."/>
            <person name="Pelletier E."/>
            <person name="Niang G."/>
            <person name="Scheremetjew M."/>
            <person name="Finn R."/>
            <person name="Kale V."/>
            <person name="Holt S."/>
            <person name="Cochrane G."/>
            <person name="Meng A."/>
            <person name="Brown T."/>
            <person name="Cohen L."/>
        </authorList>
    </citation>
    <scope>NUCLEOTIDE SEQUENCE</scope>
    <source>
        <strain evidence="7">CCMP1594</strain>
    </source>
</reference>
<evidence type="ECO:0000256" key="1">
    <source>
        <dbReference type="ARBA" id="ARBA00001961"/>
    </source>
</evidence>
<dbReference type="Pfam" id="PF13640">
    <property type="entry name" value="2OG-FeII_Oxy_3"/>
    <property type="match status" value="1"/>
</dbReference>
<gene>
    <name evidence="7" type="ORF">EGYM00163_LOCUS40982</name>
</gene>
<dbReference type="EMBL" id="HBJA01119007">
    <property type="protein sequence ID" value="CAE0829704.1"/>
    <property type="molecule type" value="Transcribed_RNA"/>
</dbReference>
<dbReference type="AlphaFoldDB" id="A0A7S4G9K0"/>
<evidence type="ECO:0000313" key="7">
    <source>
        <dbReference type="EMBL" id="CAE0829704.1"/>
    </source>
</evidence>
<dbReference type="SMART" id="SM00702">
    <property type="entry name" value="P4Hc"/>
    <property type="match status" value="1"/>
</dbReference>
<evidence type="ECO:0000256" key="5">
    <source>
        <dbReference type="ARBA" id="ARBA00023004"/>
    </source>
</evidence>
<dbReference type="GO" id="GO:0005506">
    <property type="term" value="F:iron ion binding"/>
    <property type="evidence" value="ECO:0007669"/>
    <property type="project" value="InterPro"/>
</dbReference>
<dbReference type="InterPro" id="IPR045054">
    <property type="entry name" value="P4HA-like"/>
</dbReference>
<dbReference type="GO" id="GO:0005783">
    <property type="term" value="C:endoplasmic reticulum"/>
    <property type="evidence" value="ECO:0007669"/>
    <property type="project" value="TreeGrafter"/>
</dbReference>
<sequence>MATAKHNSDQVPPEKNVRSQWGKALDAGTPSSMQVQHVPGYEDNAVDLFCLTDTFTAEECERLIALSEAEGYGFTNYPKAYRGNLRLITTDPRLSAVYWERLKPHVPHTIHQGGAEWEAVGLNECWRLAKYFPGDRFGAHVDARFIRSQDEHSMYTVNIYMNDGFKGGSTRFYKSDSTKEGPAAAVIPRTGMALIFRQPPAFDYLHDGEQLVSGLKYLFRTDVMYRRMRK</sequence>
<evidence type="ECO:0000256" key="4">
    <source>
        <dbReference type="ARBA" id="ARBA00023002"/>
    </source>
</evidence>
<dbReference type="PANTHER" id="PTHR10869:SF211">
    <property type="entry name" value="F-BOX DOMAIN-CONTAINING PROTEIN"/>
    <property type="match status" value="1"/>
</dbReference>
<dbReference type="GO" id="GO:0031418">
    <property type="term" value="F:L-ascorbic acid binding"/>
    <property type="evidence" value="ECO:0007669"/>
    <property type="project" value="InterPro"/>
</dbReference>